<dbReference type="EMBL" id="MHKK01000027">
    <property type="protein sequence ID" value="OGY89654.1"/>
    <property type="molecule type" value="Genomic_DNA"/>
</dbReference>
<protein>
    <recommendedName>
        <fullName evidence="1">CheW-like domain-containing protein</fullName>
    </recommendedName>
</protein>
<comment type="caution">
    <text evidence="2">The sequence shown here is derived from an EMBL/GenBank/DDBJ whole genome shotgun (WGS) entry which is preliminary data.</text>
</comment>
<dbReference type="SUPFAM" id="SSF50341">
    <property type="entry name" value="CheW-like"/>
    <property type="match status" value="1"/>
</dbReference>
<organism evidence="2 3">
    <name type="scientific">Candidatus Komeilibacteria bacterium RIFCSPHIGHO2_01_FULL_52_14</name>
    <dbReference type="NCBI Taxonomy" id="1798549"/>
    <lineage>
        <taxon>Bacteria</taxon>
        <taxon>Candidatus Komeiliibacteriota</taxon>
    </lineage>
</organism>
<proteinExistence type="predicted"/>
<evidence type="ECO:0000313" key="3">
    <source>
        <dbReference type="Proteomes" id="UP000177817"/>
    </source>
</evidence>
<gene>
    <name evidence="2" type="ORF">A2677_01465</name>
</gene>
<reference evidence="2 3" key="1">
    <citation type="journal article" date="2016" name="Nat. Commun.">
        <title>Thousands of microbial genomes shed light on interconnected biogeochemical processes in an aquifer system.</title>
        <authorList>
            <person name="Anantharaman K."/>
            <person name="Brown C.T."/>
            <person name="Hug L.A."/>
            <person name="Sharon I."/>
            <person name="Castelle C.J."/>
            <person name="Probst A.J."/>
            <person name="Thomas B.C."/>
            <person name="Singh A."/>
            <person name="Wilkins M.J."/>
            <person name="Karaoz U."/>
            <person name="Brodie E.L."/>
            <person name="Williams K.H."/>
            <person name="Hubbard S.S."/>
            <person name="Banfield J.F."/>
        </authorList>
    </citation>
    <scope>NUCLEOTIDE SEQUENCE [LARGE SCALE GENOMIC DNA]</scope>
</reference>
<feature type="domain" description="CheW-like" evidence="1">
    <location>
        <begin position="7"/>
        <end position="140"/>
    </location>
</feature>
<dbReference type="Gene3D" id="2.40.50.180">
    <property type="entry name" value="CheA-289, Domain 4"/>
    <property type="match status" value="1"/>
</dbReference>
<dbReference type="GO" id="GO:0006935">
    <property type="term" value="P:chemotaxis"/>
    <property type="evidence" value="ECO:0007669"/>
    <property type="project" value="InterPro"/>
</dbReference>
<dbReference type="GO" id="GO:0005829">
    <property type="term" value="C:cytosol"/>
    <property type="evidence" value="ECO:0007669"/>
    <property type="project" value="TreeGrafter"/>
</dbReference>
<dbReference type="SMART" id="SM00260">
    <property type="entry name" value="CheW"/>
    <property type="match status" value="1"/>
</dbReference>
<dbReference type="AlphaFoldDB" id="A0A1G2BKD5"/>
<dbReference type="GO" id="GO:0007165">
    <property type="term" value="P:signal transduction"/>
    <property type="evidence" value="ECO:0007669"/>
    <property type="project" value="InterPro"/>
</dbReference>
<dbReference type="PANTHER" id="PTHR22617:SF23">
    <property type="entry name" value="CHEMOTAXIS PROTEIN CHEW"/>
    <property type="match status" value="1"/>
</dbReference>
<dbReference type="InterPro" id="IPR039315">
    <property type="entry name" value="CheW"/>
</dbReference>
<dbReference type="Pfam" id="PF01584">
    <property type="entry name" value="CheW"/>
    <property type="match status" value="1"/>
</dbReference>
<accession>A0A1G2BKD5</accession>
<name>A0A1G2BKD5_9BACT</name>
<dbReference type="PROSITE" id="PS50851">
    <property type="entry name" value="CHEW"/>
    <property type="match status" value="1"/>
</dbReference>
<dbReference type="Proteomes" id="UP000177817">
    <property type="component" value="Unassembled WGS sequence"/>
</dbReference>
<dbReference type="PANTHER" id="PTHR22617">
    <property type="entry name" value="CHEMOTAXIS SENSOR HISTIDINE KINASE-RELATED"/>
    <property type="match status" value="1"/>
</dbReference>
<dbReference type="InterPro" id="IPR002545">
    <property type="entry name" value="CheW-lke_dom"/>
</dbReference>
<evidence type="ECO:0000313" key="2">
    <source>
        <dbReference type="EMBL" id="OGY89654.1"/>
    </source>
</evidence>
<dbReference type="InterPro" id="IPR036061">
    <property type="entry name" value="CheW-like_dom_sf"/>
</dbReference>
<sequence>MARIARQQSYVQFTVGEGLYALPLSVVEGVAALPEIVAVPGTNSRIMLGLAYIVGQIMTVVDIAPLFNRGATEHARQVLIVQADGEYYAIKADSVGSVITTASFSEKPSTHDEYSAGVLMIKDRSGIILNVPKLVQTICS</sequence>
<dbReference type="Gene3D" id="2.30.30.40">
    <property type="entry name" value="SH3 Domains"/>
    <property type="match status" value="1"/>
</dbReference>
<evidence type="ECO:0000259" key="1">
    <source>
        <dbReference type="PROSITE" id="PS50851"/>
    </source>
</evidence>